<feature type="region of interest" description="Disordered" evidence="1">
    <location>
        <begin position="1"/>
        <end position="25"/>
    </location>
</feature>
<dbReference type="EMBL" id="CAAKMV010000129">
    <property type="protein sequence ID" value="VIO57475.1"/>
    <property type="molecule type" value="Genomic_DNA"/>
</dbReference>
<feature type="compositionally biased region" description="Basic and acidic residues" evidence="1">
    <location>
        <begin position="1"/>
        <end position="18"/>
    </location>
</feature>
<evidence type="ECO:0000256" key="1">
    <source>
        <dbReference type="SAM" id="MobiDB-lite"/>
    </source>
</evidence>
<accession>A0A2H3GUX0</accession>
<proteinExistence type="predicted"/>
<reference evidence="2" key="1">
    <citation type="submission" date="2019-04" db="EMBL/GenBank/DDBJ databases">
        <authorList>
            <person name="Melise S."/>
            <person name="Noan J."/>
            <person name="Okalmin O."/>
        </authorList>
    </citation>
    <scope>NUCLEOTIDE SEQUENCE</scope>
    <source>
        <strain evidence="2">FN9</strain>
    </source>
</reference>
<evidence type="ECO:0000313" key="2">
    <source>
        <dbReference type="EMBL" id="VIO57475.1"/>
    </source>
</evidence>
<sequence>MRRDFEENPPEGARDFRMDLPSSNPQKHFEYVYDPGLGDIVPNLEPPPPPSEPRMIGVYFGFDEDHPEGEVHLQVLQDLFPSNIEDFVRSDEVRFPELPDKVKPILMRFLYTGELKRPKVNACSTLDELYEAFEIMFHLNAAGCYSAIITLTAESHASLWLINLYMSEEETKDIIEEIQEDWPNCSPNWYKAFLADCEYTRVNAMATESKKPLTYDPGE</sequence>
<gene>
    <name evidence="2" type="ORF">FUG_LOCUS251765</name>
</gene>
<protein>
    <submittedName>
        <fullName evidence="2">Uncharacterized protein</fullName>
    </submittedName>
</protein>
<name>A0A2H3GUX0_GIBZA</name>
<organism evidence="2">
    <name type="scientific">Gibberella zeae</name>
    <name type="common">Wheat head blight fungus</name>
    <name type="synonym">Fusarium graminearum</name>
    <dbReference type="NCBI Taxonomy" id="5518"/>
    <lineage>
        <taxon>Eukaryota</taxon>
        <taxon>Fungi</taxon>
        <taxon>Dikarya</taxon>
        <taxon>Ascomycota</taxon>
        <taxon>Pezizomycotina</taxon>
        <taxon>Sordariomycetes</taxon>
        <taxon>Hypocreomycetidae</taxon>
        <taxon>Hypocreales</taxon>
        <taxon>Nectriaceae</taxon>
        <taxon>Fusarium</taxon>
    </lineage>
</organism>
<dbReference type="AlphaFoldDB" id="A0A2H3GUX0"/>